<evidence type="ECO:0000256" key="4">
    <source>
        <dbReference type="ARBA" id="ARBA00022692"/>
    </source>
</evidence>
<comment type="subcellular location">
    <subcellularLocation>
        <location evidence="1 7">Cell membrane</location>
        <topology evidence="1 7">Multi-pass membrane protein</topology>
    </subcellularLocation>
</comment>
<feature type="transmembrane region" description="Helical" evidence="7">
    <location>
        <begin position="140"/>
        <end position="162"/>
    </location>
</feature>
<dbReference type="GO" id="GO:0005886">
    <property type="term" value="C:plasma membrane"/>
    <property type="evidence" value="ECO:0007669"/>
    <property type="project" value="UniProtKB-SubCell"/>
</dbReference>
<evidence type="ECO:0000256" key="1">
    <source>
        <dbReference type="ARBA" id="ARBA00004651"/>
    </source>
</evidence>
<dbReference type="Proteomes" id="UP000307943">
    <property type="component" value="Unassembled WGS sequence"/>
</dbReference>
<dbReference type="PANTHER" id="PTHR43744:SF6">
    <property type="entry name" value="ABC TRANSPORTER PERMEASE PROTEIN YESQ-RELATED"/>
    <property type="match status" value="1"/>
</dbReference>
<accession>A0A5C4SYV8</accession>
<evidence type="ECO:0000256" key="2">
    <source>
        <dbReference type="ARBA" id="ARBA00022448"/>
    </source>
</evidence>
<keyword evidence="5 7" id="KW-1133">Transmembrane helix</keyword>
<feature type="transmembrane region" description="Helical" evidence="7">
    <location>
        <begin position="107"/>
        <end position="128"/>
    </location>
</feature>
<evidence type="ECO:0000256" key="6">
    <source>
        <dbReference type="ARBA" id="ARBA00023136"/>
    </source>
</evidence>
<evidence type="ECO:0000256" key="3">
    <source>
        <dbReference type="ARBA" id="ARBA00022475"/>
    </source>
</evidence>
<dbReference type="CDD" id="cd06261">
    <property type="entry name" value="TM_PBP2"/>
    <property type="match status" value="1"/>
</dbReference>
<dbReference type="EMBL" id="VDCQ01000069">
    <property type="protein sequence ID" value="TNJ61951.1"/>
    <property type="molecule type" value="Genomic_DNA"/>
</dbReference>
<evidence type="ECO:0000256" key="5">
    <source>
        <dbReference type="ARBA" id="ARBA00022989"/>
    </source>
</evidence>
<reference evidence="10 11" key="1">
    <citation type="submission" date="2019-05" db="EMBL/GenBank/DDBJ databases">
        <title>We sequenced the genome of Paenibacillus hemerocallicola KCTC 33185 for further insight into its adaptation and study the phylogeny of Paenibacillus.</title>
        <authorList>
            <person name="Narsing Rao M.P."/>
        </authorList>
    </citation>
    <scope>NUCLEOTIDE SEQUENCE [LARGE SCALE GENOMIC DNA]</scope>
    <source>
        <strain evidence="10 11">KCTC 33185</strain>
    </source>
</reference>
<dbReference type="PANTHER" id="PTHR43744">
    <property type="entry name" value="ABC TRANSPORTER PERMEASE PROTEIN MG189-RELATED-RELATED"/>
    <property type="match status" value="1"/>
</dbReference>
<comment type="caution">
    <text evidence="10">The sequence shown here is derived from an EMBL/GenBank/DDBJ whole genome shotgun (WGS) entry which is preliminary data.</text>
</comment>
<organism evidence="10 11">
    <name type="scientific">Paenibacillus hemerocallicola</name>
    <dbReference type="NCBI Taxonomy" id="1172614"/>
    <lineage>
        <taxon>Bacteria</taxon>
        <taxon>Bacillati</taxon>
        <taxon>Bacillota</taxon>
        <taxon>Bacilli</taxon>
        <taxon>Bacillales</taxon>
        <taxon>Paenibacillaceae</taxon>
        <taxon>Paenibacillus</taxon>
    </lineage>
</organism>
<feature type="domain" description="ABC transmembrane type-1" evidence="9">
    <location>
        <begin position="103"/>
        <end position="306"/>
    </location>
</feature>
<feature type="region of interest" description="Disordered" evidence="8">
    <location>
        <begin position="1"/>
        <end position="22"/>
    </location>
</feature>
<evidence type="ECO:0000256" key="8">
    <source>
        <dbReference type="SAM" id="MobiDB-lite"/>
    </source>
</evidence>
<dbReference type="InterPro" id="IPR000515">
    <property type="entry name" value="MetI-like"/>
</dbReference>
<keyword evidence="4 7" id="KW-0812">Transmembrane</keyword>
<protein>
    <submittedName>
        <fullName evidence="10">Carbohydrate ABC transporter permease</fullName>
    </submittedName>
</protein>
<dbReference type="InterPro" id="IPR035906">
    <property type="entry name" value="MetI-like_sf"/>
</dbReference>
<evidence type="ECO:0000313" key="11">
    <source>
        <dbReference type="Proteomes" id="UP000307943"/>
    </source>
</evidence>
<keyword evidence="2 7" id="KW-0813">Transport</keyword>
<dbReference type="AlphaFoldDB" id="A0A5C4SYV8"/>
<dbReference type="GO" id="GO:0055085">
    <property type="term" value="P:transmembrane transport"/>
    <property type="evidence" value="ECO:0007669"/>
    <property type="project" value="InterPro"/>
</dbReference>
<dbReference type="Pfam" id="PF00528">
    <property type="entry name" value="BPD_transp_1"/>
    <property type="match status" value="1"/>
</dbReference>
<feature type="transmembrane region" description="Helical" evidence="7">
    <location>
        <begin position="42"/>
        <end position="63"/>
    </location>
</feature>
<dbReference type="OrthoDB" id="9771544at2"/>
<dbReference type="SUPFAM" id="SSF161098">
    <property type="entry name" value="MetI-like"/>
    <property type="match status" value="1"/>
</dbReference>
<keyword evidence="3" id="KW-1003">Cell membrane</keyword>
<evidence type="ECO:0000313" key="10">
    <source>
        <dbReference type="EMBL" id="TNJ61951.1"/>
    </source>
</evidence>
<sequence length="321" mass="36084">MEHRIETPQAAVPSGRVKPPSSKGRLTAIAYGRRWIGFGYRAIVYLYLIGLSFVFLYPFLFMISTSFKSVTDLVDPTVFWIPKTFNVDSYFNAYAALHYFSYLKNTAVLSLLGVAGQMISCSIVGYGFARFHFPGREALFGLAMFTMIVPPQTIIIPLFIQFKQLDWINTYWPMIVPGFFAHGLRGALFIFIFRQFFRNLPHELEDAARVDGCGSIAIFVRIVLPIVVPALLVSGILSLVWHWNDFFEPSIYLVDNAKFTLPMMLPLLGQSINTMSGGATAVPDQATVMAACVLVLLPVLLVYLELQRYFMKSIERTGIVG</sequence>
<feature type="transmembrane region" description="Helical" evidence="7">
    <location>
        <begin position="286"/>
        <end position="306"/>
    </location>
</feature>
<evidence type="ECO:0000256" key="7">
    <source>
        <dbReference type="RuleBase" id="RU363032"/>
    </source>
</evidence>
<proteinExistence type="inferred from homology"/>
<keyword evidence="6 7" id="KW-0472">Membrane</keyword>
<evidence type="ECO:0000259" key="9">
    <source>
        <dbReference type="PROSITE" id="PS50928"/>
    </source>
</evidence>
<keyword evidence="11" id="KW-1185">Reference proteome</keyword>
<dbReference type="PROSITE" id="PS50928">
    <property type="entry name" value="ABC_TM1"/>
    <property type="match status" value="1"/>
</dbReference>
<gene>
    <name evidence="10" type="ORF">FE784_33375</name>
</gene>
<name>A0A5C4SYV8_9BACL</name>
<feature type="transmembrane region" description="Helical" evidence="7">
    <location>
        <begin position="218"/>
        <end position="243"/>
    </location>
</feature>
<dbReference type="Gene3D" id="1.10.3720.10">
    <property type="entry name" value="MetI-like"/>
    <property type="match status" value="1"/>
</dbReference>
<dbReference type="RefSeq" id="WP_139606585.1">
    <property type="nucleotide sequence ID" value="NZ_VDCQ01000069.1"/>
</dbReference>
<feature type="transmembrane region" description="Helical" evidence="7">
    <location>
        <begin position="174"/>
        <end position="197"/>
    </location>
</feature>
<comment type="similarity">
    <text evidence="7">Belongs to the binding-protein-dependent transport system permease family.</text>
</comment>